<dbReference type="RefSeq" id="WP_397712304.1">
    <property type="nucleotide sequence ID" value="NZ_JBIRGN010000003.1"/>
</dbReference>
<evidence type="ECO:0000313" key="2">
    <source>
        <dbReference type="Proteomes" id="UP001610818"/>
    </source>
</evidence>
<proteinExistence type="predicted"/>
<comment type="caution">
    <text evidence="1">The sequence shown here is derived from an EMBL/GenBank/DDBJ whole genome shotgun (WGS) entry which is preliminary data.</text>
</comment>
<organism evidence="1 2">
    <name type="scientific">Streptomyces longisporoflavus</name>
    <dbReference type="NCBI Taxonomy" id="28044"/>
    <lineage>
        <taxon>Bacteria</taxon>
        <taxon>Bacillati</taxon>
        <taxon>Actinomycetota</taxon>
        <taxon>Actinomycetes</taxon>
        <taxon>Kitasatosporales</taxon>
        <taxon>Streptomycetaceae</taxon>
        <taxon>Streptomyces</taxon>
    </lineage>
</organism>
<dbReference type="EMBL" id="JBIRGQ010000003">
    <property type="protein sequence ID" value="MFH8546621.1"/>
    <property type="molecule type" value="Genomic_DNA"/>
</dbReference>
<name>A0ABW7QNS0_9ACTN</name>
<evidence type="ECO:0000313" key="1">
    <source>
        <dbReference type="EMBL" id="MFH8546621.1"/>
    </source>
</evidence>
<reference evidence="1 2" key="1">
    <citation type="submission" date="2024-10" db="EMBL/GenBank/DDBJ databases">
        <title>The Natural Products Discovery Center: Release of the First 8490 Sequenced Strains for Exploring Actinobacteria Biosynthetic Diversity.</title>
        <authorList>
            <person name="Kalkreuter E."/>
            <person name="Kautsar S.A."/>
            <person name="Yang D."/>
            <person name="Bader C.D."/>
            <person name="Teijaro C.N."/>
            <person name="Fluegel L."/>
            <person name="Davis C.M."/>
            <person name="Simpson J.R."/>
            <person name="Lauterbach L."/>
            <person name="Steele A.D."/>
            <person name="Gui C."/>
            <person name="Meng S."/>
            <person name="Li G."/>
            <person name="Viehrig K."/>
            <person name="Ye F."/>
            <person name="Su P."/>
            <person name="Kiefer A.F."/>
            <person name="Nichols A."/>
            <person name="Cepeda A.J."/>
            <person name="Yan W."/>
            <person name="Fan B."/>
            <person name="Jiang Y."/>
            <person name="Adhikari A."/>
            <person name="Zheng C.-J."/>
            <person name="Schuster L."/>
            <person name="Cowan T.M."/>
            <person name="Smanski M.J."/>
            <person name="Chevrette M.G."/>
            <person name="De Carvalho L.P.S."/>
            <person name="Shen B."/>
        </authorList>
    </citation>
    <scope>NUCLEOTIDE SEQUENCE [LARGE SCALE GENOMIC DNA]</scope>
    <source>
        <strain evidence="1 2">NPDC017990</strain>
    </source>
</reference>
<dbReference type="Proteomes" id="UP001610818">
    <property type="component" value="Unassembled WGS sequence"/>
</dbReference>
<keyword evidence="2" id="KW-1185">Reference proteome</keyword>
<accession>A0ABW7QNS0</accession>
<protein>
    <submittedName>
        <fullName evidence="1">Uncharacterized protein</fullName>
    </submittedName>
</protein>
<sequence>MDIRGLPAALREAGVADGYFWIEGVHEPVPTPPDFVYLRRTGDGAAWETGTFERGEHHPLARHADEGEACAHLLRLAR</sequence>
<gene>
    <name evidence="1" type="ORF">ACH4F9_16595</name>
</gene>